<dbReference type="STRING" id="50340.PF66_06233"/>
<keyword evidence="2" id="KW-1185">Reference proteome</keyword>
<dbReference type="EMBL" id="JSYZ01000034">
    <property type="protein sequence ID" value="KPA87323.1"/>
    <property type="molecule type" value="Genomic_DNA"/>
</dbReference>
<comment type="caution">
    <text evidence="1">The sequence shown here is derived from an EMBL/GenBank/DDBJ whole genome shotgun (WGS) entry which is preliminary data.</text>
</comment>
<accession>A0A0N0E166</accession>
<dbReference type="RefSeq" id="WP_160320677.1">
    <property type="nucleotide sequence ID" value="NZ_JSYZ01000034.1"/>
</dbReference>
<gene>
    <name evidence="1" type="ORF">PF66_06233</name>
</gene>
<reference evidence="1 2" key="1">
    <citation type="journal article" date="2015" name="PLoS ONE">
        <title>Rice-Infecting Pseudomonas Genomes Are Highly Accessorized and Harbor Multiple Putative Virulence Mechanisms to Cause Sheath Brown Rot.</title>
        <authorList>
            <person name="Quibod I.L."/>
            <person name="Grande G."/>
            <person name="Oreiro E.G."/>
            <person name="Borja F.N."/>
            <person name="Dossa G.S."/>
            <person name="Mauleon R."/>
            <person name="Cruz C.V."/>
            <person name="Oliva R."/>
        </authorList>
    </citation>
    <scope>NUCLEOTIDE SEQUENCE [LARGE SCALE GENOMIC DNA]</scope>
    <source>
        <strain evidence="1 2">IRRI 6609</strain>
    </source>
</reference>
<proteinExistence type="predicted"/>
<dbReference type="PATRIC" id="fig|50340.43.peg.4466"/>
<dbReference type="AlphaFoldDB" id="A0A0N0E166"/>
<name>A0A0N0E166_9PSED</name>
<sequence>MSGSGADKRAEALAKRVAKLRSEGVSVRETAEIVCVHKGRIRTLQLLGERLMTLKDGA</sequence>
<evidence type="ECO:0000313" key="2">
    <source>
        <dbReference type="Proteomes" id="UP000037931"/>
    </source>
</evidence>
<dbReference type="Proteomes" id="UP000037931">
    <property type="component" value="Unassembled WGS sequence"/>
</dbReference>
<protein>
    <submittedName>
        <fullName evidence="1">Uncharacterized protein</fullName>
    </submittedName>
</protein>
<evidence type="ECO:0000313" key="1">
    <source>
        <dbReference type="EMBL" id="KPA87323.1"/>
    </source>
</evidence>
<organism evidence="1 2">
    <name type="scientific">Pseudomonas asplenii</name>
    <dbReference type="NCBI Taxonomy" id="53407"/>
    <lineage>
        <taxon>Bacteria</taxon>
        <taxon>Pseudomonadati</taxon>
        <taxon>Pseudomonadota</taxon>
        <taxon>Gammaproteobacteria</taxon>
        <taxon>Pseudomonadales</taxon>
        <taxon>Pseudomonadaceae</taxon>
        <taxon>Pseudomonas</taxon>
    </lineage>
</organism>